<gene>
    <name evidence="1" type="ORF">SDC9_198164</name>
</gene>
<evidence type="ECO:0000313" key="1">
    <source>
        <dbReference type="EMBL" id="MPN50537.1"/>
    </source>
</evidence>
<organism evidence="1">
    <name type="scientific">bioreactor metagenome</name>
    <dbReference type="NCBI Taxonomy" id="1076179"/>
    <lineage>
        <taxon>unclassified sequences</taxon>
        <taxon>metagenomes</taxon>
        <taxon>ecological metagenomes</taxon>
    </lineage>
</organism>
<sequence length="44" mass="4809">MDAPEIVVEEDAKSVVGIPPDVLYIFMIAPSPGLDSFRRGTDIF</sequence>
<protein>
    <submittedName>
        <fullName evidence="1">Uncharacterized protein</fullName>
    </submittedName>
</protein>
<reference evidence="1" key="1">
    <citation type="submission" date="2019-08" db="EMBL/GenBank/DDBJ databases">
        <authorList>
            <person name="Kucharzyk K."/>
            <person name="Murdoch R.W."/>
            <person name="Higgins S."/>
            <person name="Loffler F."/>
        </authorList>
    </citation>
    <scope>NUCLEOTIDE SEQUENCE</scope>
</reference>
<comment type="caution">
    <text evidence="1">The sequence shown here is derived from an EMBL/GenBank/DDBJ whole genome shotgun (WGS) entry which is preliminary data.</text>
</comment>
<accession>A0A645IGW8</accession>
<proteinExistence type="predicted"/>
<dbReference type="AlphaFoldDB" id="A0A645IGW8"/>
<name>A0A645IGW8_9ZZZZ</name>
<dbReference type="EMBL" id="VSSQ01114809">
    <property type="protein sequence ID" value="MPN50537.1"/>
    <property type="molecule type" value="Genomic_DNA"/>
</dbReference>